<feature type="compositionally biased region" description="Low complexity" evidence="1">
    <location>
        <begin position="65"/>
        <end position="86"/>
    </location>
</feature>
<organism evidence="4 5">
    <name type="scientific">Streptomyces lateritius</name>
    <dbReference type="NCBI Taxonomy" id="67313"/>
    <lineage>
        <taxon>Bacteria</taxon>
        <taxon>Bacillati</taxon>
        <taxon>Actinomycetota</taxon>
        <taxon>Actinomycetes</taxon>
        <taxon>Kitasatosporales</taxon>
        <taxon>Streptomycetaceae</taxon>
        <taxon>Streptomyces</taxon>
    </lineage>
</organism>
<keyword evidence="5" id="KW-1185">Reference proteome</keyword>
<feature type="compositionally biased region" description="Pro residues" evidence="1">
    <location>
        <begin position="274"/>
        <end position="284"/>
    </location>
</feature>
<name>A0ABW6Y7L0_9ACTN</name>
<feature type="compositionally biased region" description="Pro residues" evidence="1">
    <location>
        <begin position="298"/>
        <end position="314"/>
    </location>
</feature>
<evidence type="ECO:0000313" key="5">
    <source>
        <dbReference type="Proteomes" id="UP001603013"/>
    </source>
</evidence>
<dbReference type="Proteomes" id="UP001603013">
    <property type="component" value="Unassembled WGS sequence"/>
</dbReference>
<protein>
    <submittedName>
        <fullName evidence="4">DUF6777 domain-containing protein</fullName>
    </submittedName>
</protein>
<evidence type="ECO:0000256" key="1">
    <source>
        <dbReference type="SAM" id="MobiDB-lite"/>
    </source>
</evidence>
<sequence>MRSPTRRSRRPHGGARAALAALAAALLVAGCSSDGGGGDGGTTAASQEVFLQPAAAQGPDPFTESTAKAGAPPATTPPSGTATAATNHEVTGSTPGLYGGTHSATSCDVERQVALLTADAPKARAFAEGAGIPEADLADWLRGLTPVVVRADTRVTNHGYSGGRATAYQSVLQAGTAVLVDRYGAPRVRCACGNPLRSPSAGRGAAQSGKPWSGYHPDRVVVIRPTATVVASLVIVDVVDHTWIERRTGTDGDQDRQPAVDPPCDPDRCHRLLPPTPAPDPTTPDPEASEPMSSDPTSPDPMSPDPMSPDPTSPDPSTIECPSPVPYESPSVPPGCPTPTWSEPASPPPSEQPVEPDSQPPSWEDLFPGDTAPRQPETFEG</sequence>
<keyword evidence="2" id="KW-0732">Signal</keyword>
<feature type="chain" id="PRO_5045459282" evidence="2">
    <location>
        <begin position="24"/>
        <end position="381"/>
    </location>
</feature>
<dbReference type="RefSeq" id="WP_391933416.1">
    <property type="nucleotide sequence ID" value="NZ_JBIBSM010000003.1"/>
</dbReference>
<dbReference type="Pfam" id="PF20568">
    <property type="entry name" value="DUF6777"/>
    <property type="match status" value="1"/>
</dbReference>
<feature type="signal peptide" evidence="2">
    <location>
        <begin position="1"/>
        <end position="23"/>
    </location>
</feature>
<dbReference type="InterPro" id="IPR046704">
    <property type="entry name" value="DUF6777"/>
</dbReference>
<proteinExistence type="predicted"/>
<reference evidence="4 5" key="1">
    <citation type="submission" date="2024-10" db="EMBL/GenBank/DDBJ databases">
        <title>The Natural Products Discovery Center: Release of the First 8490 Sequenced Strains for Exploring Actinobacteria Biosynthetic Diversity.</title>
        <authorList>
            <person name="Kalkreuter E."/>
            <person name="Kautsar S.A."/>
            <person name="Yang D."/>
            <person name="Bader C.D."/>
            <person name="Teijaro C.N."/>
            <person name="Fluegel L."/>
            <person name="Davis C.M."/>
            <person name="Simpson J.R."/>
            <person name="Lauterbach L."/>
            <person name="Steele A.D."/>
            <person name="Gui C."/>
            <person name="Meng S."/>
            <person name="Li G."/>
            <person name="Viehrig K."/>
            <person name="Ye F."/>
            <person name="Su P."/>
            <person name="Kiefer A.F."/>
            <person name="Nichols A."/>
            <person name="Cepeda A.J."/>
            <person name="Yan W."/>
            <person name="Fan B."/>
            <person name="Jiang Y."/>
            <person name="Adhikari A."/>
            <person name="Zheng C.-J."/>
            <person name="Schuster L."/>
            <person name="Cowan T.M."/>
            <person name="Smanski M.J."/>
            <person name="Chevrette M.G."/>
            <person name="De Carvalho L.P.S."/>
            <person name="Shen B."/>
        </authorList>
    </citation>
    <scope>NUCLEOTIDE SEQUENCE [LARGE SCALE GENOMIC DNA]</scope>
    <source>
        <strain evidence="4 5">NPDC015755</strain>
    </source>
</reference>
<feature type="compositionally biased region" description="Low complexity" evidence="1">
    <location>
        <begin position="285"/>
        <end position="297"/>
    </location>
</feature>
<feature type="domain" description="DUF6777" evidence="3">
    <location>
        <begin position="89"/>
        <end position="249"/>
    </location>
</feature>
<feature type="region of interest" description="Disordered" evidence="1">
    <location>
        <begin position="56"/>
        <end position="99"/>
    </location>
</feature>
<feature type="compositionally biased region" description="Pro residues" evidence="1">
    <location>
        <begin position="323"/>
        <end position="337"/>
    </location>
</feature>
<evidence type="ECO:0000256" key="2">
    <source>
        <dbReference type="SAM" id="SignalP"/>
    </source>
</evidence>
<comment type="caution">
    <text evidence="4">The sequence shown here is derived from an EMBL/GenBank/DDBJ whole genome shotgun (WGS) entry which is preliminary data.</text>
</comment>
<dbReference type="PROSITE" id="PS51257">
    <property type="entry name" value="PROKAR_LIPOPROTEIN"/>
    <property type="match status" value="1"/>
</dbReference>
<feature type="compositionally biased region" description="Basic and acidic residues" evidence="1">
    <location>
        <begin position="247"/>
        <end position="258"/>
    </location>
</feature>
<feature type="region of interest" description="Disordered" evidence="1">
    <location>
        <begin position="247"/>
        <end position="381"/>
    </location>
</feature>
<evidence type="ECO:0000313" key="4">
    <source>
        <dbReference type="EMBL" id="MFF8275804.1"/>
    </source>
</evidence>
<accession>A0ABW6Y7L0</accession>
<feature type="compositionally biased region" description="Low complexity" evidence="1">
    <location>
        <begin position="352"/>
        <end position="362"/>
    </location>
</feature>
<evidence type="ECO:0000259" key="3">
    <source>
        <dbReference type="Pfam" id="PF20568"/>
    </source>
</evidence>
<gene>
    <name evidence="4" type="ORF">ACF05T_06755</name>
</gene>
<dbReference type="EMBL" id="JBIBSM010000003">
    <property type="protein sequence ID" value="MFF8275804.1"/>
    <property type="molecule type" value="Genomic_DNA"/>
</dbReference>